<feature type="region of interest" description="Disordered" evidence="6">
    <location>
        <begin position="168"/>
        <end position="213"/>
    </location>
</feature>
<proteinExistence type="predicted"/>
<comment type="subcellular location">
    <subcellularLocation>
        <location evidence="1">Nucleus</location>
    </subcellularLocation>
</comment>
<dbReference type="PROSITE" id="PS50982">
    <property type="entry name" value="MBD"/>
    <property type="match status" value="1"/>
</dbReference>
<evidence type="ECO:0000256" key="3">
    <source>
        <dbReference type="ARBA" id="ARBA00023125"/>
    </source>
</evidence>
<dbReference type="EMBL" id="CM018034">
    <property type="protein sequence ID" value="KAA8544301.1"/>
    <property type="molecule type" value="Genomic_DNA"/>
</dbReference>
<evidence type="ECO:0000256" key="6">
    <source>
        <dbReference type="SAM" id="MobiDB-lite"/>
    </source>
</evidence>
<feature type="compositionally biased region" description="Basic and acidic residues" evidence="6">
    <location>
        <begin position="62"/>
        <end position="76"/>
    </location>
</feature>
<evidence type="ECO:0000256" key="2">
    <source>
        <dbReference type="ARBA" id="ARBA00023015"/>
    </source>
</evidence>
<dbReference type="GO" id="GO:0003677">
    <property type="term" value="F:DNA binding"/>
    <property type="evidence" value="ECO:0007669"/>
    <property type="project" value="UniProtKB-KW"/>
</dbReference>
<dbReference type="InterPro" id="IPR016177">
    <property type="entry name" value="DNA-bd_dom_sf"/>
</dbReference>
<organism evidence="8 9">
    <name type="scientific">Nyssa sinensis</name>
    <dbReference type="NCBI Taxonomy" id="561372"/>
    <lineage>
        <taxon>Eukaryota</taxon>
        <taxon>Viridiplantae</taxon>
        <taxon>Streptophyta</taxon>
        <taxon>Embryophyta</taxon>
        <taxon>Tracheophyta</taxon>
        <taxon>Spermatophyta</taxon>
        <taxon>Magnoliopsida</taxon>
        <taxon>eudicotyledons</taxon>
        <taxon>Gunneridae</taxon>
        <taxon>Pentapetalae</taxon>
        <taxon>asterids</taxon>
        <taxon>Cornales</taxon>
        <taxon>Nyssaceae</taxon>
        <taxon>Nyssa</taxon>
    </lineage>
</organism>
<keyword evidence="2" id="KW-0805">Transcription regulation</keyword>
<dbReference type="PANTHER" id="PTHR12396">
    <property type="entry name" value="METHYL-CPG BINDING PROTEIN, MBD"/>
    <property type="match status" value="1"/>
</dbReference>
<evidence type="ECO:0000256" key="4">
    <source>
        <dbReference type="ARBA" id="ARBA00023163"/>
    </source>
</evidence>
<feature type="compositionally biased region" description="Basic residues" evidence="6">
    <location>
        <begin position="192"/>
        <end position="203"/>
    </location>
</feature>
<keyword evidence="4" id="KW-0804">Transcription</keyword>
<gene>
    <name evidence="8" type="ORF">F0562_022313</name>
</gene>
<evidence type="ECO:0000256" key="5">
    <source>
        <dbReference type="ARBA" id="ARBA00023242"/>
    </source>
</evidence>
<dbReference type="OrthoDB" id="10072024at2759"/>
<dbReference type="Pfam" id="PF01429">
    <property type="entry name" value="MBD"/>
    <property type="match status" value="1"/>
</dbReference>
<sequence length="263" mass="29215">MSISEPSGGNPNAPYSHDLDAPESDILATGRLPPDPLLKSGSLIDVNREKEQTLNEAQNGYVEHREANRAEPRQSDDDGPALRTRPVSDISGFAETTTEHQPSRSPNSVPEAPAAVFPERPNWLPEGWRMDCRVRTSGASAGAIDRYYVEPVKGHRFRSKKEVLHFLETGSTRKRKQNPDADVLSPENPGAHKQKKSGSKLKKSAPFDPSKFDFDKVPEEVSWVLTDASQGIWTPFLGDKKVSESNKQEWAAAFDYLNTKKTH</sequence>
<evidence type="ECO:0000313" key="9">
    <source>
        <dbReference type="Proteomes" id="UP000325577"/>
    </source>
</evidence>
<dbReference type="PANTHER" id="PTHR12396:SF46">
    <property type="entry name" value="METHYL-CPG-BINDING DOMAIN-CONTAINING PROTEIN 6"/>
    <property type="match status" value="1"/>
</dbReference>
<dbReference type="AlphaFoldDB" id="A0A5J5BSU0"/>
<feature type="domain" description="MBD" evidence="7">
    <location>
        <begin position="114"/>
        <end position="188"/>
    </location>
</feature>
<keyword evidence="9" id="KW-1185">Reference proteome</keyword>
<keyword evidence="5" id="KW-0539">Nucleus</keyword>
<protein>
    <recommendedName>
        <fullName evidence="7">MBD domain-containing protein</fullName>
    </recommendedName>
</protein>
<dbReference type="Gene3D" id="3.30.890.10">
    <property type="entry name" value="Methyl-cpg-binding Protein 2, Chain A"/>
    <property type="match status" value="1"/>
</dbReference>
<keyword evidence="3" id="KW-0238">DNA-binding</keyword>
<name>A0A5J5BSU0_9ASTE</name>
<dbReference type="GO" id="GO:0005634">
    <property type="term" value="C:nucleus"/>
    <property type="evidence" value="ECO:0007669"/>
    <property type="project" value="UniProtKB-SubCell"/>
</dbReference>
<reference evidence="8 9" key="1">
    <citation type="submission" date="2019-09" db="EMBL/GenBank/DDBJ databases">
        <title>A chromosome-level genome assembly of the Chinese tupelo Nyssa sinensis.</title>
        <authorList>
            <person name="Yang X."/>
            <person name="Kang M."/>
            <person name="Yang Y."/>
            <person name="Xiong H."/>
            <person name="Wang M."/>
            <person name="Zhang Z."/>
            <person name="Wang Z."/>
            <person name="Wu H."/>
            <person name="Ma T."/>
            <person name="Liu J."/>
            <person name="Xi Z."/>
        </authorList>
    </citation>
    <scope>NUCLEOTIDE SEQUENCE [LARGE SCALE GENOMIC DNA]</scope>
    <source>
        <strain evidence="8">J267</strain>
        <tissue evidence="8">Leaf</tissue>
    </source>
</reference>
<dbReference type="Proteomes" id="UP000325577">
    <property type="component" value="Linkage Group LG11"/>
</dbReference>
<accession>A0A5J5BSU0</accession>
<dbReference type="SUPFAM" id="SSF54171">
    <property type="entry name" value="DNA-binding domain"/>
    <property type="match status" value="1"/>
</dbReference>
<feature type="compositionally biased region" description="Polar residues" evidence="6">
    <location>
        <begin position="1"/>
        <end position="10"/>
    </location>
</feature>
<dbReference type="InterPro" id="IPR001739">
    <property type="entry name" value="Methyl_CpG_DNA-bd"/>
</dbReference>
<evidence type="ECO:0000313" key="8">
    <source>
        <dbReference type="EMBL" id="KAA8544301.1"/>
    </source>
</evidence>
<evidence type="ECO:0000259" key="7">
    <source>
        <dbReference type="PROSITE" id="PS50982"/>
    </source>
</evidence>
<evidence type="ECO:0000256" key="1">
    <source>
        <dbReference type="ARBA" id="ARBA00004123"/>
    </source>
</evidence>
<feature type="region of interest" description="Disordered" evidence="6">
    <location>
        <begin position="1"/>
        <end position="122"/>
    </location>
</feature>